<dbReference type="Proteomes" id="UP000799424">
    <property type="component" value="Unassembled WGS sequence"/>
</dbReference>
<feature type="signal peptide" evidence="1">
    <location>
        <begin position="1"/>
        <end position="16"/>
    </location>
</feature>
<organism evidence="2 3">
    <name type="scientific">Ophiobolus disseminans</name>
    <dbReference type="NCBI Taxonomy" id="1469910"/>
    <lineage>
        <taxon>Eukaryota</taxon>
        <taxon>Fungi</taxon>
        <taxon>Dikarya</taxon>
        <taxon>Ascomycota</taxon>
        <taxon>Pezizomycotina</taxon>
        <taxon>Dothideomycetes</taxon>
        <taxon>Pleosporomycetidae</taxon>
        <taxon>Pleosporales</taxon>
        <taxon>Pleosporineae</taxon>
        <taxon>Phaeosphaeriaceae</taxon>
        <taxon>Ophiobolus</taxon>
    </lineage>
</organism>
<dbReference type="OrthoDB" id="2910287at2759"/>
<reference evidence="2" key="1">
    <citation type="journal article" date="2020" name="Stud. Mycol.">
        <title>101 Dothideomycetes genomes: a test case for predicting lifestyles and emergence of pathogens.</title>
        <authorList>
            <person name="Haridas S."/>
            <person name="Albert R."/>
            <person name="Binder M."/>
            <person name="Bloem J."/>
            <person name="Labutti K."/>
            <person name="Salamov A."/>
            <person name="Andreopoulos B."/>
            <person name="Baker S."/>
            <person name="Barry K."/>
            <person name="Bills G."/>
            <person name="Bluhm B."/>
            <person name="Cannon C."/>
            <person name="Castanera R."/>
            <person name="Culley D."/>
            <person name="Daum C."/>
            <person name="Ezra D."/>
            <person name="Gonzalez J."/>
            <person name="Henrissat B."/>
            <person name="Kuo A."/>
            <person name="Liang C."/>
            <person name="Lipzen A."/>
            <person name="Lutzoni F."/>
            <person name="Magnuson J."/>
            <person name="Mondo S."/>
            <person name="Nolan M."/>
            <person name="Ohm R."/>
            <person name="Pangilinan J."/>
            <person name="Park H.-J."/>
            <person name="Ramirez L."/>
            <person name="Alfaro M."/>
            <person name="Sun H."/>
            <person name="Tritt A."/>
            <person name="Yoshinaga Y."/>
            <person name="Zwiers L.-H."/>
            <person name="Turgeon B."/>
            <person name="Goodwin S."/>
            <person name="Spatafora J."/>
            <person name="Crous P."/>
            <person name="Grigoriev I."/>
        </authorList>
    </citation>
    <scope>NUCLEOTIDE SEQUENCE</scope>
    <source>
        <strain evidence="2">CBS 113818</strain>
    </source>
</reference>
<dbReference type="AlphaFoldDB" id="A0A6A6ZDS0"/>
<protein>
    <submittedName>
        <fullName evidence="2">Uncharacterized protein</fullName>
    </submittedName>
</protein>
<dbReference type="SUPFAM" id="SSF49695">
    <property type="entry name" value="gamma-Crystallin-like"/>
    <property type="match status" value="1"/>
</dbReference>
<dbReference type="EMBL" id="MU006245">
    <property type="protein sequence ID" value="KAF2819261.1"/>
    <property type="molecule type" value="Genomic_DNA"/>
</dbReference>
<feature type="chain" id="PRO_5025630457" evidence="1">
    <location>
        <begin position="17"/>
        <end position="162"/>
    </location>
</feature>
<evidence type="ECO:0000256" key="1">
    <source>
        <dbReference type="SAM" id="SignalP"/>
    </source>
</evidence>
<dbReference type="InterPro" id="IPR011024">
    <property type="entry name" value="G_crystallin-like"/>
</dbReference>
<sequence length="162" mass="17621">MRFFLPLAAFAMGVAALPASNVVRDGPANILSLVQDAFEHAPVVDGAEPFVIAGSSKRSVAVNAVGKYLVKRALVVDIWQNSDRNGRHEGLFTDTNKCYNLGNGWNDQVSSLSVPNGYGCDFFRNNDCNNNDSRLNVPGGVYVANLSTYGMNDMISSYRCYN</sequence>
<keyword evidence="1" id="KW-0732">Signal</keyword>
<accession>A0A6A6ZDS0</accession>
<gene>
    <name evidence="2" type="ORF">CC86DRAFT_472098</name>
</gene>
<evidence type="ECO:0000313" key="3">
    <source>
        <dbReference type="Proteomes" id="UP000799424"/>
    </source>
</evidence>
<evidence type="ECO:0000313" key="2">
    <source>
        <dbReference type="EMBL" id="KAF2819261.1"/>
    </source>
</evidence>
<keyword evidence="3" id="KW-1185">Reference proteome</keyword>
<proteinExistence type="predicted"/>
<name>A0A6A6ZDS0_9PLEO</name>
<dbReference type="Gene3D" id="2.60.20.10">
    <property type="entry name" value="Crystallins"/>
    <property type="match status" value="1"/>
</dbReference>